<evidence type="ECO:0000313" key="9">
    <source>
        <dbReference type="Proteomes" id="UP000051992"/>
    </source>
</evidence>
<dbReference type="EC" id="2.1.1.72" evidence="1"/>
<sequence length="670" mass="75019">MSNTKWVLEDDVNDWVKHQLESIGLVKNKTYTVESGMSEYMKNALAGSAKTERKTNFGKPDFQIEQYDIPVIFEDKLHVKKLINETKDGIKLDEKSVSSYAVNGGLFYAQNMIASGKYEEAIFVGVAGDNAENVELKVYYVFGSSTHPKLMDKYTTLDFLENKSTFDDFLNDARLSDSEKHKILITTQAQLQKQAKTLNVLMNNHNIPAAQRVVYVSGALLAMQDVVTREGDFRGRGLMPEDLQGSQMKTRRDGELIVSQIANYLDARAIPDRKLNLMMSSFDNAIQNDTDRDRVIDLDKTVAKLLPEKASVNKQIFTFIYENIFKSIDGTSGHLDIMGEMYSEFLKYALGDGKGIGIVLTPPYVTKLMTQILDVDMNSRVMDLATGSAGFLIASMAQMIDDANSTYGRGTTKATEKIKDIKEKQLLGVELNAQMFTLAATNMILRGDGSSHIEKGDSFNLDDPNLYEEFAPNRLLLNPPFSFKENGMPFIEYGLRYLEKGGKAAIIIQDSAGSGKAVETNKMILKHNSLIASIKMPTDLFQPSAGVQTSIYIFEAGVPHDFDKTVRFIDFRDDGYKRTGRGLTETGNPVAMYETLVKVFKAGTHAKLGAYSDLWDLNKQVFDDQITDAGNDWNFEQHQVIDYTPTEEDFMKTVGDYLSWEVSQLLKAGE</sequence>
<dbReference type="PANTHER" id="PTHR42933">
    <property type="entry name" value="SLR6095 PROTEIN"/>
    <property type="match status" value="1"/>
</dbReference>
<dbReference type="Gene3D" id="3.40.50.150">
    <property type="entry name" value="Vaccinia Virus protein VP39"/>
    <property type="match status" value="1"/>
</dbReference>
<dbReference type="CDD" id="cd02440">
    <property type="entry name" value="AdoMet_MTases"/>
    <property type="match status" value="1"/>
</dbReference>
<evidence type="ECO:0000256" key="4">
    <source>
        <dbReference type="ARBA" id="ARBA00022691"/>
    </source>
</evidence>
<dbReference type="GO" id="GO:0009307">
    <property type="term" value="P:DNA restriction-modification system"/>
    <property type="evidence" value="ECO:0007669"/>
    <property type="project" value="UniProtKB-KW"/>
</dbReference>
<reference evidence="8 9" key="1">
    <citation type="journal article" date="2015" name="Genome Announc.">
        <title>Expanding the biotechnology potential of lactobacilli through comparative genomics of 213 strains and associated genera.</title>
        <authorList>
            <person name="Sun Z."/>
            <person name="Harris H.M."/>
            <person name="McCann A."/>
            <person name="Guo C."/>
            <person name="Argimon S."/>
            <person name="Zhang W."/>
            <person name="Yang X."/>
            <person name="Jeffery I.B."/>
            <person name="Cooney J.C."/>
            <person name="Kagawa T.F."/>
            <person name="Liu W."/>
            <person name="Song Y."/>
            <person name="Salvetti E."/>
            <person name="Wrobel A."/>
            <person name="Rasinkangas P."/>
            <person name="Parkhill J."/>
            <person name="Rea M.C."/>
            <person name="O'Sullivan O."/>
            <person name="Ritari J."/>
            <person name="Douillard F.P."/>
            <person name="Paul Ross R."/>
            <person name="Yang R."/>
            <person name="Briner A.E."/>
            <person name="Felis G.E."/>
            <person name="de Vos W.M."/>
            <person name="Barrangou R."/>
            <person name="Klaenhammer T.R."/>
            <person name="Caufield P.W."/>
            <person name="Cui Y."/>
            <person name="Zhang H."/>
            <person name="O'Toole P.W."/>
        </authorList>
    </citation>
    <scope>NUCLEOTIDE SEQUENCE [LARGE SCALE GENOMIC DNA]</scope>
    <source>
        <strain evidence="8 9">DSM 20410</strain>
    </source>
</reference>
<keyword evidence="5" id="KW-0680">Restriction system</keyword>
<protein>
    <recommendedName>
        <fullName evidence="1">site-specific DNA-methyltransferase (adenine-specific)</fullName>
        <ecNumber evidence="1">2.1.1.72</ecNumber>
    </recommendedName>
</protein>
<proteinExistence type="predicted"/>
<dbReference type="RefSeq" id="WP_057746453.1">
    <property type="nucleotide sequence ID" value="NZ_JQBM01000003.1"/>
</dbReference>
<dbReference type="GO" id="GO:0009007">
    <property type="term" value="F:site-specific DNA-methyltransferase (adenine-specific) activity"/>
    <property type="evidence" value="ECO:0007669"/>
    <property type="project" value="UniProtKB-EC"/>
</dbReference>
<dbReference type="AlphaFoldDB" id="A0A0R2H0G7"/>
<evidence type="ECO:0000256" key="6">
    <source>
        <dbReference type="ARBA" id="ARBA00047942"/>
    </source>
</evidence>
<keyword evidence="3" id="KW-0808">Transferase</keyword>
<evidence type="ECO:0000256" key="3">
    <source>
        <dbReference type="ARBA" id="ARBA00022679"/>
    </source>
</evidence>
<name>A0A0R2H0G7_WEIVI</name>
<dbReference type="PATRIC" id="fig|1629.5.peg.1195"/>
<evidence type="ECO:0000256" key="5">
    <source>
        <dbReference type="ARBA" id="ARBA00022747"/>
    </source>
</evidence>
<dbReference type="InterPro" id="IPR051537">
    <property type="entry name" value="DNA_Adenine_Mtase"/>
</dbReference>
<dbReference type="GO" id="GO:0003677">
    <property type="term" value="F:DNA binding"/>
    <property type="evidence" value="ECO:0007669"/>
    <property type="project" value="InterPro"/>
</dbReference>
<comment type="caution">
    <text evidence="8">The sequence shown here is derived from an EMBL/GenBank/DDBJ whole genome shotgun (WGS) entry which is preliminary data.</text>
</comment>
<dbReference type="InterPro" id="IPR029063">
    <property type="entry name" value="SAM-dependent_MTases_sf"/>
</dbReference>
<dbReference type="GO" id="GO:0032259">
    <property type="term" value="P:methylation"/>
    <property type="evidence" value="ECO:0007669"/>
    <property type="project" value="UniProtKB-KW"/>
</dbReference>
<comment type="catalytic activity">
    <reaction evidence="6">
        <text>a 2'-deoxyadenosine in DNA + S-adenosyl-L-methionine = an N(6)-methyl-2'-deoxyadenosine in DNA + S-adenosyl-L-homocysteine + H(+)</text>
        <dbReference type="Rhea" id="RHEA:15197"/>
        <dbReference type="Rhea" id="RHEA-COMP:12418"/>
        <dbReference type="Rhea" id="RHEA-COMP:12419"/>
        <dbReference type="ChEBI" id="CHEBI:15378"/>
        <dbReference type="ChEBI" id="CHEBI:57856"/>
        <dbReference type="ChEBI" id="CHEBI:59789"/>
        <dbReference type="ChEBI" id="CHEBI:90615"/>
        <dbReference type="ChEBI" id="CHEBI:90616"/>
        <dbReference type="EC" id="2.1.1.72"/>
    </reaction>
</comment>
<evidence type="ECO:0000256" key="2">
    <source>
        <dbReference type="ARBA" id="ARBA00022603"/>
    </source>
</evidence>
<organism evidence="8 9">
    <name type="scientific">Weissella viridescens</name>
    <name type="common">Lactobacillus viridescens</name>
    <dbReference type="NCBI Taxonomy" id="1629"/>
    <lineage>
        <taxon>Bacteria</taxon>
        <taxon>Bacillati</taxon>
        <taxon>Bacillota</taxon>
        <taxon>Bacilli</taxon>
        <taxon>Lactobacillales</taxon>
        <taxon>Lactobacillaceae</taxon>
        <taxon>Weissella</taxon>
    </lineage>
</organism>
<dbReference type="InterPro" id="IPR003356">
    <property type="entry name" value="DNA_methylase_A-5"/>
</dbReference>
<gene>
    <name evidence="8" type="ORF">IV50_GL001182</name>
</gene>
<dbReference type="SUPFAM" id="SSF53335">
    <property type="entry name" value="S-adenosyl-L-methionine-dependent methyltransferases"/>
    <property type="match status" value="1"/>
</dbReference>
<accession>A0A0R2H0G7</accession>
<keyword evidence="9" id="KW-1185">Reference proteome</keyword>
<dbReference type="PRINTS" id="PR00507">
    <property type="entry name" value="N12N6MTFRASE"/>
</dbReference>
<dbReference type="Pfam" id="PF02384">
    <property type="entry name" value="N6_Mtase"/>
    <property type="match status" value="1"/>
</dbReference>
<keyword evidence="2" id="KW-0489">Methyltransferase</keyword>
<dbReference type="Proteomes" id="UP000051992">
    <property type="component" value="Unassembled WGS sequence"/>
</dbReference>
<dbReference type="EMBL" id="JQBM01000003">
    <property type="protein sequence ID" value="KRN46200.1"/>
    <property type="molecule type" value="Genomic_DNA"/>
</dbReference>
<dbReference type="GO" id="GO:0008170">
    <property type="term" value="F:N-methyltransferase activity"/>
    <property type="evidence" value="ECO:0007669"/>
    <property type="project" value="InterPro"/>
</dbReference>
<dbReference type="PANTHER" id="PTHR42933:SF1">
    <property type="entry name" value="SITE-SPECIFIC DNA-METHYLTRANSFERASE (ADENINE-SPECIFIC)"/>
    <property type="match status" value="1"/>
</dbReference>
<evidence type="ECO:0000313" key="8">
    <source>
        <dbReference type="EMBL" id="KRN46200.1"/>
    </source>
</evidence>
<keyword evidence="4" id="KW-0949">S-adenosyl-L-methionine</keyword>
<feature type="domain" description="DNA methylase adenine-specific" evidence="7">
    <location>
        <begin position="336"/>
        <end position="584"/>
    </location>
</feature>
<dbReference type="OrthoDB" id="9814572at2"/>
<evidence type="ECO:0000256" key="1">
    <source>
        <dbReference type="ARBA" id="ARBA00011900"/>
    </source>
</evidence>
<evidence type="ECO:0000259" key="7">
    <source>
        <dbReference type="Pfam" id="PF02384"/>
    </source>
</evidence>